<dbReference type="AlphaFoldDB" id="A0A6A6VMQ7"/>
<evidence type="ECO:0000313" key="2">
    <source>
        <dbReference type="EMBL" id="KAF2750427.1"/>
    </source>
</evidence>
<feature type="region of interest" description="Disordered" evidence="1">
    <location>
        <begin position="347"/>
        <end position="368"/>
    </location>
</feature>
<feature type="region of interest" description="Disordered" evidence="1">
    <location>
        <begin position="1"/>
        <end position="48"/>
    </location>
</feature>
<dbReference type="OrthoDB" id="5343383at2759"/>
<evidence type="ECO:0000313" key="3">
    <source>
        <dbReference type="Proteomes" id="UP000799440"/>
    </source>
</evidence>
<keyword evidence="3" id="KW-1185">Reference proteome</keyword>
<organism evidence="2 3">
    <name type="scientific">Sporormia fimetaria CBS 119925</name>
    <dbReference type="NCBI Taxonomy" id="1340428"/>
    <lineage>
        <taxon>Eukaryota</taxon>
        <taxon>Fungi</taxon>
        <taxon>Dikarya</taxon>
        <taxon>Ascomycota</taxon>
        <taxon>Pezizomycotina</taxon>
        <taxon>Dothideomycetes</taxon>
        <taxon>Pleosporomycetidae</taxon>
        <taxon>Pleosporales</taxon>
        <taxon>Sporormiaceae</taxon>
        <taxon>Sporormia</taxon>
    </lineage>
</organism>
<gene>
    <name evidence="2" type="ORF">M011DRAFT_242720</name>
</gene>
<sequence>MASDLIRSYSPISDDDTASSTSGDTSQDESYIPDDEPTSSSSSDRSSISNLSVYSSEADWLSNDLIQNPWAQEEPVSHEPEPWTPTPSVYDRDAIVASITRYYQLLSKMVSIRPEDIKYAPEGGWSDKIIPVKKLRRLGFNDRAVDFVRFLPQVRVGKPVYIGTEAIVYHRRSYDFHYPEESYELDDPLMVGMWMEPEGRIPEGVVPLSKKHREEVYHTWWLLETENGQLTAYDGWVCRPDDEIPADKQWQTTRPVPATMYFDNLCEKLVSLDLIPMPGHPKATLDTWEIWPGWKEKGTTAFYWKWAKVAKRIYRSYGWPDLDIFDRQECEKALFEVQGRYCERKRAEWERERRERKQKEEKEEEEEE</sequence>
<accession>A0A6A6VMQ7</accession>
<reference evidence="2" key="1">
    <citation type="journal article" date="2020" name="Stud. Mycol.">
        <title>101 Dothideomycetes genomes: a test case for predicting lifestyles and emergence of pathogens.</title>
        <authorList>
            <person name="Haridas S."/>
            <person name="Albert R."/>
            <person name="Binder M."/>
            <person name="Bloem J."/>
            <person name="Labutti K."/>
            <person name="Salamov A."/>
            <person name="Andreopoulos B."/>
            <person name="Baker S."/>
            <person name="Barry K."/>
            <person name="Bills G."/>
            <person name="Bluhm B."/>
            <person name="Cannon C."/>
            <person name="Castanera R."/>
            <person name="Culley D."/>
            <person name="Daum C."/>
            <person name="Ezra D."/>
            <person name="Gonzalez J."/>
            <person name="Henrissat B."/>
            <person name="Kuo A."/>
            <person name="Liang C."/>
            <person name="Lipzen A."/>
            <person name="Lutzoni F."/>
            <person name="Magnuson J."/>
            <person name="Mondo S."/>
            <person name="Nolan M."/>
            <person name="Ohm R."/>
            <person name="Pangilinan J."/>
            <person name="Park H.-J."/>
            <person name="Ramirez L."/>
            <person name="Alfaro M."/>
            <person name="Sun H."/>
            <person name="Tritt A."/>
            <person name="Yoshinaga Y."/>
            <person name="Zwiers L.-H."/>
            <person name="Turgeon B."/>
            <person name="Goodwin S."/>
            <person name="Spatafora J."/>
            <person name="Crous P."/>
            <person name="Grigoriev I."/>
        </authorList>
    </citation>
    <scope>NUCLEOTIDE SEQUENCE</scope>
    <source>
        <strain evidence="2">CBS 119925</strain>
    </source>
</reference>
<protein>
    <submittedName>
        <fullName evidence="2">Uncharacterized protein</fullName>
    </submittedName>
</protein>
<feature type="compositionally biased region" description="Basic and acidic residues" evidence="1">
    <location>
        <begin position="347"/>
        <end position="361"/>
    </location>
</feature>
<dbReference type="Proteomes" id="UP000799440">
    <property type="component" value="Unassembled WGS sequence"/>
</dbReference>
<evidence type="ECO:0000256" key="1">
    <source>
        <dbReference type="SAM" id="MobiDB-lite"/>
    </source>
</evidence>
<feature type="compositionally biased region" description="Low complexity" evidence="1">
    <location>
        <begin position="39"/>
        <end position="48"/>
    </location>
</feature>
<name>A0A6A6VMQ7_9PLEO</name>
<proteinExistence type="predicted"/>
<dbReference type="EMBL" id="MU006564">
    <property type="protein sequence ID" value="KAF2750427.1"/>
    <property type="molecule type" value="Genomic_DNA"/>
</dbReference>